<evidence type="ECO:0000256" key="8">
    <source>
        <dbReference type="ARBA" id="ARBA00022960"/>
    </source>
</evidence>
<feature type="transmembrane region" description="Helical" evidence="16">
    <location>
        <begin position="145"/>
        <end position="165"/>
    </location>
</feature>
<evidence type="ECO:0000256" key="2">
    <source>
        <dbReference type="ARBA" id="ARBA00004752"/>
    </source>
</evidence>
<keyword evidence="5 16" id="KW-0328">Glycosyltransferase</keyword>
<dbReference type="HAMAP" id="MF_00913">
    <property type="entry name" value="PGT_FtsW_proteobact"/>
    <property type="match status" value="1"/>
</dbReference>
<dbReference type="NCBIfam" id="TIGR02614">
    <property type="entry name" value="ftsW"/>
    <property type="match status" value="1"/>
</dbReference>
<evidence type="ECO:0000313" key="18">
    <source>
        <dbReference type="Proteomes" id="UP001460888"/>
    </source>
</evidence>
<evidence type="ECO:0000256" key="5">
    <source>
        <dbReference type="ARBA" id="ARBA00022676"/>
    </source>
</evidence>
<dbReference type="Proteomes" id="UP001460888">
    <property type="component" value="Unassembled WGS sequence"/>
</dbReference>
<accession>A0ABV2AXB6</accession>
<feature type="transmembrane region" description="Helical" evidence="16">
    <location>
        <begin position="83"/>
        <end position="105"/>
    </location>
</feature>
<keyword evidence="16" id="KW-0997">Cell inner membrane</keyword>
<dbReference type="EC" id="2.4.99.28" evidence="16"/>
<keyword evidence="8 16" id="KW-0133">Cell shape</keyword>
<evidence type="ECO:0000256" key="11">
    <source>
        <dbReference type="ARBA" id="ARBA00023136"/>
    </source>
</evidence>
<evidence type="ECO:0000256" key="9">
    <source>
        <dbReference type="ARBA" id="ARBA00022984"/>
    </source>
</evidence>
<evidence type="ECO:0000256" key="4">
    <source>
        <dbReference type="ARBA" id="ARBA00022618"/>
    </source>
</evidence>
<protein>
    <recommendedName>
        <fullName evidence="16">Probable peptidoglycan glycosyltransferase FtsW</fullName>
        <shortName evidence="16">PGT</shortName>
        <ecNumber evidence="16">2.4.99.28</ecNumber>
    </recommendedName>
    <alternativeName>
        <fullName evidence="16">Cell division protein FtsW</fullName>
    </alternativeName>
    <alternativeName>
        <fullName evidence="16">Cell wall polymerase</fullName>
    </alternativeName>
    <alternativeName>
        <fullName evidence="16">Peptidoglycan polymerase</fullName>
        <shortName evidence="16">PG polymerase</shortName>
    </alternativeName>
</protein>
<dbReference type="PANTHER" id="PTHR30474">
    <property type="entry name" value="CELL CYCLE PROTEIN"/>
    <property type="match status" value="1"/>
</dbReference>
<evidence type="ECO:0000256" key="14">
    <source>
        <dbReference type="ARBA" id="ARBA00038053"/>
    </source>
</evidence>
<keyword evidence="11 16" id="KW-0472">Membrane</keyword>
<feature type="transmembrane region" description="Helical" evidence="16">
    <location>
        <begin position="351"/>
        <end position="372"/>
    </location>
</feature>
<keyword evidence="12 16" id="KW-0131">Cell cycle</keyword>
<dbReference type="InterPro" id="IPR013437">
    <property type="entry name" value="FtsW"/>
</dbReference>
<reference evidence="17 18" key="1">
    <citation type="submission" date="2013-03" db="EMBL/GenBank/DDBJ databases">
        <title>Salinisphaera dokdonensis CL-ES53 Genome Sequencing.</title>
        <authorList>
            <person name="Li C."/>
            <person name="Lai Q."/>
            <person name="Shao Z."/>
        </authorList>
    </citation>
    <scope>NUCLEOTIDE SEQUENCE [LARGE SCALE GENOMIC DNA]</scope>
    <source>
        <strain evidence="17 18">CL-ES53</strain>
    </source>
</reference>
<feature type="transmembrane region" description="Helical" evidence="16">
    <location>
        <begin position="52"/>
        <end position="71"/>
    </location>
</feature>
<comment type="pathway">
    <text evidence="2 16">Cell wall biogenesis; peptidoglycan biosynthesis.</text>
</comment>
<feature type="transmembrane region" description="Helical" evidence="16">
    <location>
        <begin position="195"/>
        <end position="215"/>
    </location>
</feature>
<evidence type="ECO:0000256" key="6">
    <source>
        <dbReference type="ARBA" id="ARBA00022679"/>
    </source>
</evidence>
<keyword evidence="18" id="KW-1185">Reference proteome</keyword>
<feature type="transmembrane region" description="Helical" evidence="16">
    <location>
        <begin position="171"/>
        <end position="188"/>
    </location>
</feature>
<evidence type="ECO:0000256" key="12">
    <source>
        <dbReference type="ARBA" id="ARBA00023306"/>
    </source>
</evidence>
<keyword evidence="9 16" id="KW-0573">Peptidoglycan synthesis</keyword>
<dbReference type="RefSeq" id="WP_353109272.1">
    <property type="nucleotide sequence ID" value="NZ_APND01000001.1"/>
</dbReference>
<proteinExistence type="inferred from homology"/>
<evidence type="ECO:0000256" key="1">
    <source>
        <dbReference type="ARBA" id="ARBA00004651"/>
    </source>
</evidence>
<comment type="catalytic activity">
    <reaction evidence="15 16">
        <text>[GlcNAc-(1-&gt;4)-Mur2Ac(oyl-L-Ala-gamma-D-Glu-L-Lys-D-Ala-D-Ala)](n)-di-trans,octa-cis-undecaprenyl diphosphate + beta-D-GlcNAc-(1-&gt;4)-Mur2Ac(oyl-L-Ala-gamma-D-Glu-L-Lys-D-Ala-D-Ala)-di-trans,octa-cis-undecaprenyl diphosphate = [GlcNAc-(1-&gt;4)-Mur2Ac(oyl-L-Ala-gamma-D-Glu-L-Lys-D-Ala-D-Ala)](n+1)-di-trans,octa-cis-undecaprenyl diphosphate + di-trans,octa-cis-undecaprenyl diphosphate + H(+)</text>
        <dbReference type="Rhea" id="RHEA:23708"/>
        <dbReference type="Rhea" id="RHEA-COMP:9602"/>
        <dbReference type="Rhea" id="RHEA-COMP:9603"/>
        <dbReference type="ChEBI" id="CHEBI:15378"/>
        <dbReference type="ChEBI" id="CHEBI:58405"/>
        <dbReference type="ChEBI" id="CHEBI:60033"/>
        <dbReference type="ChEBI" id="CHEBI:78435"/>
        <dbReference type="EC" id="2.4.99.28"/>
    </reaction>
</comment>
<keyword evidence="13 16" id="KW-0961">Cell wall biogenesis/degradation</keyword>
<evidence type="ECO:0000256" key="15">
    <source>
        <dbReference type="ARBA" id="ARBA00049902"/>
    </source>
</evidence>
<dbReference type="GO" id="GO:0051301">
    <property type="term" value="P:cell division"/>
    <property type="evidence" value="ECO:0007669"/>
    <property type="project" value="UniProtKB-KW"/>
</dbReference>
<dbReference type="EMBL" id="APND01000001">
    <property type="protein sequence ID" value="MES1928294.1"/>
    <property type="molecule type" value="Genomic_DNA"/>
</dbReference>
<comment type="subcellular location">
    <subcellularLocation>
        <location evidence="16">Cell inner membrane</location>
        <topology evidence="16">Multi-pass membrane protein</topology>
    </subcellularLocation>
    <subcellularLocation>
        <location evidence="1">Cell membrane</location>
        <topology evidence="1">Multi-pass membrane protein</topology>
    </subcellularLocation>
    <text evidence="16">Localizes to the division septum.</text>
</comment>
<comment type="caution">
    <text evidence="17">The sequence shown here is derived from an EMBL/GenBank/DDBJ whole genome shotgun (WGS) entry which is preliminary data.</text>
</comment>
<comment type="function">
    <text evidence="16">Peptidoglycan polymerase that is essential for cell division.</text>
</comment>
<name>A0ABV2AXB6_9GAMM</name>
<evidence type="ECO:0000313" key="17">
    <source>
        <dbReference type="EMBL" id="MES1928294.1"/>
    </source>
</evidence>
<feature type="transmembrane region" description="Helical" evidence="16">
    <location>
        <begin position="312"/>
        <end position="331"/>
    </location>
</feature>
<feature type="transmembrane region" description="Helical" evidence="16">
    <location>
        <begin position="280"/>
        <end position="300"/>
    </location>
</feature>
<evidence type="ECO:0000256" key="10">
    <source>
        <dbReference type="ARBA" id="ARBA00022989"/>
    </source>
</evidence>
<keyword evidence="4 16" id="KW-0132">Cell division</keyword>
<comment type="similarity">
    <text evidence="14 16">Belongs to the SEDS family. FtsW subfamily.</text>
</comment>
<evidence type="ECO:0000256" key="16">
    <source>
        <dbReference type="HAMAP-Rule" id="MF_00913"/>
    </source>
</evidence>
<evidence type="ECO:0000256" key="7">
    <source>
        <dbReference type="ARBA" id="ARBA00022692"/>
    </source>
</evidence>
<keyword evidence="3 16" id="KW-1003">Cell membrane</keyword>
<keyword evidence="10 16" id="KW-1133">Transmembrane helix</keyword>
<sequence>MTRLLQTFSLPRVRPDAALLISLALITGLGLVMVGSASVAVADRLTDDPMYFFYRQAIFALIGLVAGFVVLHVPLRVWQANTFTLLGAGLLLLLLVLIPGIGHAVNGARRWIDIGPVAMQASEPARFCLILYVAGYAARRQFDLATSWGGLFRPMFFMALASFLLLLEPDFGAAAVMVAVAAIVLFLAGARLTYLLVLGSLAGVAVVGLVLSSPYRLARLVSFADPWAHPYASGFQLTQSLIAIGRGEVAGVGLGNSVQKLLYLPETHTDFLFAIYAEEFGLIGTLLLIGLFAVVVWRGFVIGRRALVADQLFAGFVAYGMSSWLVLQAFLNIAVNMGLLPTKGLTLPLMSYGGSSLVMMCVLCALLIRVDLETRVPEKRSRR</sequence>
<dbReference type="InterPro" id="IPR018365">
    <property type="entry name" value="Cell_cycle_FtsW-rel_CS"/>
</dbReference>
<keyword evidence="7 16" id="KW-0812">Transmembrane</keyword>
<dbReference type="PROSITE" id="PS00428">
    <property type="entry name" value="FTSW_RODA_SPOVE"/>
    <property type="match status" value="1"/>
</dbReference>
<dbReference type="Pfam" id="PF01098">
    <property type="entry name" value="FTSW_RODA_SPOVE"/>
    <property type="match status" value="1"/>
</dbReference>
<keyword evidence="6 16" id="KW-0808">Transferase</keyword>
<gene>
    <name evidence="16" type="primary">ftsW</name>
    <name evidence="17" type="ORF">SADO_03525</name>
</gene>
<dbReference type="InterPro" id="IPR001182">
    <property type="entry name" value="FtsW/RodA"/>
</dbReference>
<evidence type="ECO:0000256" key="3">
    <source>
        <dbReference type="ARBA" id="ARBA00022475"/>
    </source>
</evidence>
<organism evidence="17 18">
    <name type="scientific">Salinisphaera dokdonensis CL-ES53</name>
    <dbReference type="NCBI Taxonomy" id="1304272"/>
    <lineage>
        <taxon>Bacteria</taxon>
        <taxon>Pseudomonadati</taxon>
        <taxon>Pseudomonadota</taxon>
        <taxon>Gammaproteobacteria</taxon>
        <taxon>Salinisphaerales</taxon>
        <taxon>Salinisphaeraceae</taxon>
        <taxon>Salinisphaera</taxon>
    </lineage>
</organism>
<dbReference type="PANTHER" id="PTHR30474:SF2">
    <property type="entry name" value="PEPTIDOGLYCAN GLYCOSYLTRANSFERASE FTSW-RELATED"/>
    <property type="match status" value="1"/>
</dbReference>
<evidence type="ECO:0000256" key="13">
    <source>
        <dbReference type="ARBA" id="ARBA00023316"/>
    </source>
</evidence>